<dbReference type="EMBL" id="KN847323">
    <property type="protein sequence ID" value="KIW49994.1"/>
    <property type="molecule type" value="Genomic_DNA"/>
</dbReference>
<organism evidence="4 5">
    <name type="scientific">Exophiala xenobiotica</name>
    <dbReference type="NCBI Taxonomy" id="348802"/>
    <lineage>
        <taxon>Eukaryota</taxon>
        <taxon>Fungi</taxon>
        <taxon>Dikarya</taxon>
        <taxon>Ascomycota</taxon>
        <taxon>Pezizomycotina</taxon>
        <taxon>Eurotiomycetes</taxon>
        <taxon>Chaetothyriomycetidae</taxon>
        <taxon>Chaetothyriales</taxon>
        <taxon>Herpotrichiellaceae</taxon>
        <taxon>Exophiala</taxon>
    </lineage>
</organism>
<dbReference type="InterPro" id="IPR050216">
    <property type="entry name" value="LRR_domain-containing"/>
</dbReference>
<protein>
    <submittedName>
        <fullName evidence="4">Uncharacterized protein</fullName>
    </submittedName>
</protein>
<sequence>MEEPDLPPLSHSAIIAAQTPPRPRPSFFLTRKRTHAEVYDADPLPTTSSDPALFSSDEQAPGAENYAGGRRKKSTYKGSWWDRHPLKQGSRKSARPKREFTRNFDSGIFMGSQDESSEEPLSSDSFTLEDEFIRDQAGQHQHEQTRKTCEPRSFRLWAQETHNQEHNEVNNHIPGDSISPRTKRAPKPIETRSREHSEVCAIVARCLDQGKEDVDLSSMSLTTLPDEVTSLQTLAKQDEIVPGMLDMGTDLEPQLRVYLANNLFTRFPTPVLELRNLRMLSLRNNNLTSIPPGIRELVNLELLNIAGNQLTELPFEVLELTRFHKLGEIISSPNPWTEPDVADWGDQAAEDHDVTLVRTDLRNMVQWLVSRVSKPVLGGQRTDGNPGVSSPSLSESVLRQLARLDPQIKVDFPSLMPPGTSEIVLERLQMLQEYPGRRCGYCGRLIVMAANERLEWWSTRRRGELPGDILPYRRLECAQGCGKKNDRATRGSPCTKVLHLKRSMPRYPLLSPGVIGTHSDSWLGDA</sequence>
<dbReference type="PANTHER" id="PTHR48051:SF1">
    <property type="entry name" value="RAS SUPPRESSOR PROTEIN 1"/>
    <property type="match status" value="1"/>
</dbReference>
<accession>A0A0D2EQI4</accession>
<dbReference type="Proteomes" id="UP000054342">
    <property type="component" value="Unassembled WGS sequence"/>
</dbReference>
<dbReference type="SMART" id="SM00369">
    <property type="entry name" value="LRR_TYP"/>
    <property type="match status" value="2"/>
</dbReference>
<name>A0A0D2EQI4_9EURO</name>
<dbReference type="InterPro" id="IPR001611">
    <property type="entry name" value="Leu-rich_rpt"/>
</dbReference>
<dbReference type="STRING" id="348802.A0A0D2EQI4"/>
<feature type="region of interest" description="Disordered" evidence="3">
    <location>
        <begin position="1"/>
        <end position="123"/>
    </location>
</feature>
<dbReference type="InterPro" id="IPR032675">
    <property type="entry name" value="LRR_dom_sf"/>
</dbReference>
<proteinExistence type="predicted"/>
<dbReference type="GO" id="GO:0005737">
    <property type="term" value="C:cytoplasm"/>
    <property type="evidence" value="ECO:0007669"/>
    <property type="project" value="TreeGrafter"/>
</dbReference>
<feature type="region of interest" description="Disordered" evidence="3">
    <location>
        <begin position="167"/>
        <end position="193"/>
    </location>
</feature>
<evidence type="ECO:0000313" key="4">
    <source>
        <dbReference type="EMBL" id="KIW49994.1"/>
    </source>
</evidence>
<keyword evidence="2" id="KW-0677">Repeat</keyword>
<evidence type="ECO:0000256" key="2">
    <source>
        <dbReference type="ARBA" id="ARBA00022737"/>
    </source>
</evidence>
<dbReference type="HOGENOM" id="CLU_027499_0_0_1"/>
<dbReference type="PANTHER" id="PTHR48051">
    <property type="match status" value="1"/>
</dbReference>
<dbReference type="RefSeq" id="XP_013310578.1">
    <property type="nucleotide sequence ID" value="XM_013455124.1"/>
</dbReference>
<dbReference type="SUPFAM" id="SSF52058">
    <property type="entry name" value="L domain-like"/>
    <property type="match status" value="1"/>
</dbReference>
<dbReference type="Gene3D" id="3.80.10.10">
    <property type="entry name" value="Ribonuclease Inhibitor"/>
    <property type="match status" value="1"/>
</dbReference>
<dbReference type="PROSITE" id="PS51450">
    <property type="entry name" value="LRR"/>
    <property type="match status" value="1"/>
</dbReference>
<gene>
    <name evidence="4" type="ORF">PV05_11620</name>
</gene>
<evidence type="ECO:0000256" key="3">
    <source>
        <dbReference type="SAM" id="MobiDB-lite"/>
    </source>
</evidence>
<dbReference type="GeneID" id="25333528"/>
<evidence type="ECO:0000256" key="1">
    <source>
        <dbReference type="ARBA" id="ARBA00022614"/>
    </source>
</evidence>
<dbReference type="OrthoDB" id="1274115at2759"/>
<reference evidence="4 5" key="1">
    <citation type="submission" date="2015-01" db="EMBL/GenBank/DDBJ databases">
        <title>The Genome Sequence of Exophiala xenobiotica CBS118157.</title>
        <authorList>
            <consortium name="The Broad Institute Genomics Platform"/>
            <person name="Cuomo C."/>
            <person name="de Hoog S."/>
            <person name="Gorbushina A."/>
            <person name="Stielow B."/>
            <person name="Teixiera M."/>
            <person name="Abouelleil A."/>
            <person name="Chapman S.B."/>
            <person name="Priest M."/>
            <person name="Young S.K."/>
            <person name="Wortman J."/>
            <person name="Nusbaum C."/>
            <person name="Birren B."/>
        </authorList>
    </citation>
    <scope>NUCLEOTIDE SEQUENCE [LARGE SCALE GENOMIC DNA]</scope>
    <source>
        <strain evidence="4 5">CBS 118157</strain>
    </source>
</reference>
<dbReference type="Pfam" id="PF12799">
    <property type="entry name" value="LRR_4"/>
    <property type="match status" value="1"/>
</dbReference>
<dbReference type="AlphaFoldDB" id="A0A0D2EQI4"/>
<dbReference type="InterPro" id="IPR025875">
    <property type="entry name" value="Leu-rich_rpt_4"/>
</dbReference>
<dbReference type="InterPro" id="IPR003591">
    <property type="entry name" value="Leu-rich_rpt_typical-subtyp"/>
</dbReference>
<evidence type="ECO:0000313" key="5">
    <source>
        <dbReference type="Proteomes" id="UP000054342"/>
    </source>
</evidence>
<keyword evidence="5" id="KW-1185">Reference proteome</keyword>
<keyword evidence="1" id="KW-0433">Leucine-rich repeat</keyword>